<dbReference type="PANTHER" id="PTHR31954:SF1">
    <property type="entry name" value="CILIA- AND FLAGELLA-ASSOCIATED PROTEIN 157"/>
    <property type="match status" value="1"/>
</dbReference>
<dbReference type="Proteomes" id="UP001353858">
    <property type="component" value="Unassembled WGS sequence"/>
</dbReference>
<evidence type="ECO:0000256" key="5">
    <source>
        <dbReference type="ARBA" id="ARBA00023069"/>
    </source>
</evidence>
<evidence type="ECO:0000256" key="7">
    <source>
        <dbReference type="SAM" id="Coils"/>
    </source>
</evidence>
<feature type="compositionally biased region" description="Acidic residues" evidence="8">
    <location>
        <begin position="521"/>
        <end position="554"/>
    </location>
</feature>
<keyword evidence="6" id="KW-0966">Cell projection</keyword>
<feature type="coiled-coil region" evidence="7">
    <location>
        <begin position="25"/>
        <end position="149"/>
    </location>
</feature>
<dbReference type="EMBL" id="JARPUR010000002">
    <property type="protein sequence ID" value="KAK4882594.1"/>
    <property type="molecule type" value="Genomic_DNA"/>
</dbReference>
<evidence type="ECO:0000256" key="6">
    <source>
        <dbReference type="ARBA" id="ARBA00023273"/>
    </source>
</evidence>
<feature type="region of interest" description="Disordered" evidence="8">
    <location>
        <begin position="450"/>
        <end position="469"/>
    </location>
</feature>
<evidence type="ECO:0000256" key="2">
    <source>
        <dbReference type="ARBA" id="ARBA00010841"/>
    </source>
</evidence>
<comment type="subcellular location">
    <subcellularLocation>
        <location evidence="1">Cell projection</location>
        <location evidence="1">Cilium</location>
    </subcellularLocation>
</comment>
<feature type="compositionally biased region" description="Low complexity" evidence="8">
    <location>
        <begin position="494"/>
        <end position="509"/>
    </location>
</feature>
<comment type="caution">
    <text evidence="9">The sequence shown here is derived from an EMBL/GenBank/DDBJ whole genome shotgun (WGS) entry which is preliminary data.</text>
</comment>
<reference evidence="10" key="1">
    <citation type="submission" date="2023-01" db="EMBL/GenBank/DDBJ databases">
        <title>Key to firefly adult light organ development and bioluminescence: homeobox transcription factors regulate luciferase expression and transportation to peroxisome.</title>
        <authorList>
            <person name="Fu X."/>
        </authorList>
    </citation>
    <scope>NUCLEOTIDE SEQUENCE [LARGE SCALE GENOMIC DNA]</scope>
</reference>
<dbReference type="AlphaFoldDB" id="A0AAN7PCY9"/>
<gene>
    <name evidence="9" type="ORF">RN001_005913</name>
</gene>
<evidence type="ECO:0000313" key="10">
    <source>
        <dbReference type="Proteomes" id="UP001353858"/>
    </source>
</evidence>
<dbReference type="PANTHER" id="PTHR31954">
    <property type="entry name" value="CILIA- AND FLAGELLA-ASSOCIATED PROTEIN 157"/>
    <property type="match status" value="1"/>
</dbReference>
<evidence type="ECO:0000256" key="1">
    <source>
        <dbReference type="ARBA" id="ARBA00004138"/>
    </source>
</evidence>
<comment type="similarity">
    <text evidence="2">Belongs to the CFAP157 family.</text>
</comment>
<keyword evidence="4 7" id="KW-0175">Coiled coil</keyword>
<feature type="compositionally biased region" description="Acidic residues" evidence="8">
    <location>
        <begin position="453"/>
        <end position="462"/>
    </location>
</feature>
<sequence length="554" mass="64976">MKKKANLVKRSSLSEVDRIFYELSINSVNSKINKLKTTANEYVERNQEIETLIKDLTEKQKDEVNHYKRVINNQNKELSELYEKIHFFETDNLPALCEITIQEIKNDYERKREELTTKIKELNGKLNNLEKFKMEKDALIAKFEKQQSQINENEIKHKREMYDICKRFTMAKNQLKMDMESNLAQLSTDFQNITASRITTTTHRVIRENIAIDNDLELILESNQRLHNENVNLKKLNTSLKLDTKLHQKEKNDAIDKSEVQLKLIRTLTQQHNKLCESLNEYKTLEIESVTLKRELQILANKKDTIERQLRVLEQNFHASKCEENSLQTDLDYTKLKYDNILLIIYESMMTVKNFLNKNATMKFTNRYRINLLKNLLSMMTIKDQNIKHPSIESVKSLSHVCYNRSLGFEPLGVVLRSTFPVKLSKQVQIGPSFEEFVQQQFTTASILTTEEEKIEDEEEKEEEYKQKKDVTLEEAEQVVDIFSFEKESLLFTESSELSPNSSTPSETNQALSTKSAEEGTVAEESELQSEEVSEEEEEEFCEEELEEELTDFF</sequence>
<dbReference type="GO" id="GO:0036064">
    <property type="term" value="C:ciliary basal body"/>
    <property type="evidence" value="ECO:0007669"/>
    <property type="project" value="TreeGrafter"/>
</dbReference>
<protein>
    <recommendedName>
        <fullName evidence="3">Cilia- and flagella-associated protein 157</fullName>
    </recommendedName>
</protein>
<keyword evidence="10" id="KW-1185">Reference proteome</keyword>
<keyword evidence="5" id="KW-0969">Cilium</keyword>
<feature type="coiled-coil region" evidence="7">
    <location>
        <begin position="282"/>
        <end position="316"/>
    </location>
</feature>
<evidence type="ECO:0000256" key="4">
    <source>
        <dbReference type="ARBA" id="ARBA00023054"/>
    </source>
</evidence>
<feature type="region of interest" description="Disordered" evidence="8">
    <location>
        <begin position="494"/>
        <end position="554"/>
    </location>
</feature>
<proteinExistence type="inferred from homology"/>
<accession>A0AAN7PCY9</accession>
<evidence type="ECO:0000256" key="3">
    <source>
        <dbReference type="ARBA" id="ARBA00014087"/>
    </source>
</evidence>
<dbReference type="GO" id="GO:0008017">
    <property type="term" value="F:microtubule binding"/>
    <property type="evidence" value="ECO:0007669"/>
    <property type="project" value="TreeGrafter"/>
</dbReference>
<name>A0AAN7PCY9_9COLE</name>
<dbReference type="InterPro" id="IPR038844">
    <property type="entry name" value="CFAP157"/>
</dbReference>
<evidence type="ECO:0000256" key="8">
    <source>
        <dbReference type="SAM" id="MobiDB-lite"/>
    </source>
</evidence>
<organism evidence="9 10">
    <name type="scientific">Aquatica leii</name>
    <dbReference type="NCBI Taxonomy" id="1421715"/>
    <lineage>
        <taxon>Eukaryota</taxon>
        <taxon>Metazoa</taxon>
        <taxon>Ecdysozoa</taxon>
        <taxon>Arthropoda</taxon>
        <taxon>Hexapoda</taxon>
        <taxon>Insecta</taxon>
        <taxon>Pterygota</taxon>
        <taxon>Neoptera</taxon>
        <taxon>Endopterygota</taxon>
        <taxon>Coleoptera</taxon>
        <taxon>Polyphaga</taxon>
        <taxon>Elateriformia</taxon>
        <taxon>Elateroidea</taxon>
        <taxon>Lampyridae</taxon>
        <taxon>Luciolinae</taxon>
        <taxon>Aquatica</taxon>
    </lineage>
</organism>
<evidence type="ECO:0000313" key="9">
    <source>
        <dbReference type="EMBL" id="KAK4882594.1"/>
    </source>
</evidence>